<keyword evidence="6 7" id="KW-0687">Ribonucleoprotein</keyword>
<accession>A0A139AAV4</accession>
<dbReference type="PROSITE" id="PS00828">
    <property type="entry name" value="RIBOSOMAL_L36"/>
    <property type="match status" value="1"/>
</dbReference>
<evidence type="ECO:0000256" key="5">
    <source>
        <dbReference type="ARBA" id="ARBA00023128"/>
    </source>
</evidence>
<dbReference type="NCBIfam" id="TIGR01022">
    <property type="entry name" value="rpmJ_bact"/>
    <property type="match status" value="1"/>
</dbReference>
<dbReference type="SUPFAM" id="SSF57840">
    <property type="entry name" value="Ribosomal protein L36"/>
    <property type="match status" value="1"/>
</dbReference>
<reference evidence="8 9" key="1">
    <citation type="journal article" date="2015" name="Genome Biol. Evol.">
        <title>Phylogenomic analyses indicate that early fungi evolved digesting cell walls of algal ancestors of land plants.</title>
        <authorList>
            <person name="Chang Y."/>
            <person name="Wang S."/>
            <person name="Sekimoto S."/>
            <person name="Aerts A.L."/>
            <person name="Choi C."/>
            <person name="Clum A."/>
            <person name="LaButti K.M."/>
            <person name="Lindquist E.A."/>
            <person name="Yee Ngan C."/>
            <person name="Ohm R.A."/>
            <person name="Salamov A.A."/>
            <person name="Grigoriev I.V."/>
            <person name="Spatafora J.W."/>
            <person name="Berbee M.L."/>
        </authorList>
    </citation>
    <scope>NUCLEOTIDE SEQUENCE [LARGE SCALE GENOMIC DNA]</scope>
    <source>
        <strain evidence="8 9">JEL478</strain>
    </source>
</reference>
<dbReference type="PANTHER" id="PTHR46909">
    <property type="entry name" value="39S RIBOSOMAL PROTEIN L36, MITOCHONDRIAL"/>
    <property type="match status" value="1"/>
</dbReference>
<protein>
    <recommendedName>
        <fullName evidence="7">Ribosomal protein</fullName>
    </recommendedName>
</protein>
<keyword evidence="9" id="KW-1185">Reference proteome</keyword>
<organism evidence="8 9">
    <name type="scientific">Gonapodya prolifera (strain JEL478)</name>
    <name type="common">Monoblepharis prolifera</name>
    <dbReference type="NCBI Taxonomy" id="1344416"/>
    <lineage>
        <taxon>Eukaryota</taxon>
        <taxon>Fungi</taxon>
        <taxon>Fungi incertae sedis</taxon>
        <taxon>Chytridiomycota</taxon>
        <taxon>Chytridiomycota incertae sedis</taxon>
        <taxon>Monoblepharidomycetes</taxon>
        <taxon>Monoblepharidales</taxon>
        <taxon>Gonapodyaceae</taxon>
        <taxon>Gonapodya</taxon>
    </lineage>
</organism>
<name>A0A139AAV4_GONPJ</name>
<evidence type="ECO:0000256" key="7">
    <source>
        <dbReference type="RuleBase" id="RU000570"/>
    </source>
</evidence>
<dbReference type="HAMAP" id="MF_00251">
    <property type="entry name" value="Ribosomal_bL36"/>
    <property type="match status" value="1"/>
</dbReference>
<dbReference type="AlphaFoldDB" id="A0A139AAV4"/>
<comment type="similarity">
    <text evidence="2 7">Belongs to the bacterial ribosomal protein bL36 family.</text>
</comment>
<dbReference type="EMBL" id="KQ965773">
    <property type="protein sequence ID" value="KXS13880.1"/>
    <property type="molecule type" value="Genomic_DNA"/>
</dbReference>
<comment type="subcellular location">
    <subcellularLocation>
        <location evidence="1">Mitochondrion</location>
    </subcellularLocation>
</comment>
<gene>
    <name evidence="8" type="ORF">M427DRAFT_58138</name>
</gene>
<dbReference type="GO" id="GO:0006412">
    <property type="term" value="P:translation"/>
    <property type="evidence" value="ECO:0007669"/>
    <property type="project" value="InterPro"/>
</dbReference>
<dbReference type="GO" id="GO:0005762">
    <property type="term" value="C:mitochondrial large ribosomal subunit"/>
    <property type="evidence" value="ECO:0007669"/>
    <property type="project" value="TreeGrafter"/>
</dbReference>
<dbReference type="PROSITE" id="PS51257">
    <property type="entry name" value="PROKAR_LIPOPROTEIN"/>
    <property type="match status" value="1"/>
</dbReference>
<dbReference type="Pfam" id="PF00444">
    <property type="entry name" value="Ribosomal_L36"/>
    <property type="match status" value="1"/>
</dbReference>
<evidence type="ECO:0000256" key="3">
    <source>
        <dbReference type="ARBA" id="ARBA00022946"/>
    </source>
</evidence>
<sequence length="137" mass="15224">MALRSIASAPVSVALSCCRMAAEMSRGMLVSSRAQTSTSHTWNASGIALLQTRNLSVLLERQSLLPSTCPSPSSRLMESSRVSRSSPSTSFFVDFTKRTFRTKSSVKKRCEHCFVVRRRGTLMVLCKKNPKHKQRQG</sequence>
<keyword evidence="4 7" id="KW-0689">Ribosomal protein</keyword>
<proteinExistence type="inferred from homology"/>
<evidence type="ECO:0000256" key="2">
    <source>
        <dbReference type="ARBA" id="ARBA00007645"/>
    </source>
</evidence>
<evidence type="ECO:0000313" key="9">
    <source>
        <dbReference type="Proteomes" id="UP000070544"/>
    </source>
</evidence>
<dbReference type="GO" id="GO:0003735">
    <property type="term" value="F:structural constituent of ribosome"/>
    <property type="evidence" value="ECO:0007669"/>
    <property type="project" value="InterPro"/>
</dbReference>
<evidence type="ECO:0000256" key="1">
    <source>
        <dbReference type="ARBA" id="ARBA00004173"/>
    </source>
</evidence>
<keyword evidence="3" id="KW-0809">Transit peptide</keyword>
<evidence type="ECO:0000256" key="4">
    <source>
        <dbReference type="ARBA" id="ARBA00022980"/>
    </source>
</evidence>
<dbReference type="InterPro" id="IPR035977">
    <property type="entry name" value="Ribosomal_bL36_sp"/>
</dbReference>
<dbReference type="STRING" id="1344416.A0A139AAV4"/>
<evidence type="ECO:0000313" key="8">
    <source>
        <dbReference type="EMBL" id="KXS13880.1"/>
    </source>
</evidence>
<dbReference type="InterPro" id="IPR000473">
    <property type="entry name" value="Ribosomal_bL36"/>
</dbReference>
<dbReference type="OrthoDB" id="10265903at2759"/>
<dbReference type="PANTHER" id="PTHR46909:SF1">
    <property type="entry name" value="LARGE RIBOSOMAL SUBUNIT PROTEIN BL36M"/>
    <property type="match status" value="1"/>
</dbReference>
<evidence type="ECO:0000256" key="6">
    <source>
        <dbReference type="ARBA" id="ARBA00023274"/>
    </source>
</evidence>
<dbReference type="InterPro" id="IPR052143">
    <property type="entry name" value="Mitoribosomal_bL36m"/>
</dbReference>
<keyword evidence="5" id="KW-0496">Mitochondrion</keyword>
<dbReference type="Proteomes" id="UP000070544">
    <property type="component" value="Unassembled WGS sequence"/>
</dbReference>